<feature type="transmembrane region" description="Helical" evidence="7">
    <location>
        <begin position="12"/>
        <end position="33"/>
    </location>
</feature>
<name>A0ABT4C8N2_9LACT</name>
<comment type="similarity">
    <text evidence="2">Belongs to the polysaccharide synthase family.</text>
</comment>
<evidence type="ECO:0000256" key="2">
    <source>
        <dbReference type="ARBA" id="ARBA00007430"/>
    </source>
</evidence>
<protein>
    <submittedName>
        <fullName evidence="8">Oligosaccharide flippase family protein</fullName>
    </submittedName>
</protein>
<comment type="caution">
    <text evidence="8">The sequence shown here is derived from an EMBL/GenBank/DDBJ whole genome shotgun (WGS) entry which is preliminary data.</text>
</comment>
<evidence type="ECO:0000256" key="7">
    <source>
        <dbReference type="SAM" id="Phobius"/>
    </source>
</evidence>
<feature type="transmembrane region" description="Helical" evidence="7">
    <location>
        <begin position="39"/>
        <end position="59"/>
    </location>
</feature>
<gene>
    <name evidence="8" type="ORF">ODY43_06985</name>
</gene>
<evidence type="ECO:0000313" key="8">
    <source>
        <dbReference type="EMBL" id="MCY3053731.1"/>
    </source>
</evidence>
<accession>A0ABT4C8N2</accession>
<sequence>MNRLKEGIIYNAIGKYSNVVIQLLLQVILARLITPAEFGIVAIVNVFLVFFQLLADFGIGPAIIQRKDIDRHETNQIYSFSIYFSLFLAIFFCCSSSTH</sequence>
<dbReference type="Proteomes" id="UP001069145">
    <property type="component" value="Unassembled WGS sequence"/>
</dbReference>
<keyword evidence="3" id="KW-1003">Cell membrane</keyword>
<dbReference type="RefSeq" id="WP_268049503.1">
    <property type="nucleotide sequence ID" value="NZ_JAOTML010000008.1"/>
</dbReference>
<organism evidence="8 9">
    <name type="scientific">Aerococcus urinae</name>
    <dbReference type="NCBI Taxonomy" id="1376"/>
    <lineage>
        <taxon>Bacteria</taxon>
        <taxon>Bacillati</taxon>
        <taxon>Bacillota</taxon>
        <taxon>Bacilli</taxon>
        <taxon>Lactobacillales</taxon>
        <taxon>Aerococcaceae</taxon>
        <taxon>Aerococcus</taxon>
    </lineage>
</organism>
<dbReference type="PANTHER" id="PTHR30250:SF10">
    <property type="entry name" value="LIPOPOLYSACCHARIDE BIOSYNTHESIS PROTEIN WZXC"/>
    <property type="match status" value="1"/>
</dbReference>
<feature type="transmembrane region" description="Helical" evidence="7">
    <location>
        <begin position="80"/>
        <end position="98"/>
    </location>
</feature>
<keyword evidence="6 7" id="KW-0472">Membrane</keyword>
<proteinExistence type="inferred from homology"/>
<evidence type="ECO:0000313" key="9">
    <source>
        <dbReference type="Proteomes" id="UP001069145"/>
    </source>
</evidence>
<dbReference type="Pfam" id="PF13440">
    <property type="entry name" value="Polysacc_synt_3"/>
    <property type="match status" value="1"/>
</dbReference>
<reference evidence="8" key="1">
    <citation type="submission" date="2022-09" db="EMBL/GenBank/DDBJ databases">
        <title>Aerococcus urinae taxonomy study.</title>
        <authorList>
            <person name="Christensen J."/>
            <person name="Senneby E."/>
        </authorList>
    </citation>
    <scope>NUCLEOTIDE SEQUENCE</scope>
    <source>
        <strain evidence="8">NLD-066-U95</strain>
    </source>
</reference>
<dbReference type="EMBL" id="JAOTML010000008">
    <property type="protein sequence ID" value="MCY3053731.1"/>
    <property type="molecule type" value="Genomic_DNA"/>
</dbReference>
<keyword evidence="5 7" id="KW-1133">Transmembrane helix</keyword>
<evidence type="ECO:0000256" key="6">
    <source>
        <dbReference type="ARBA" id="ARBA00023136"/>
    </source>
</evidence>
<comment type="subcellular location">
    <subcellularLocation>
        <location evidence="1">Cell membrane</location>
        <topology evidence="1">Multi-pass membrane protein</topology>
    </subcellularLocation>
</comment>
<keyword evidence="4 7" id="KW-0812">Transmembrane</keyword>
<evidence type="ECO:0000256" key="5">
    <source>
        <dbReference type="ARBA" id="ARBA00022989"/>
    </source>
</evidence>
<keyword evidence="9" id="KW-1185">Reference proteome</keyword>
<evidence type="ECO:0000256" key="4">
    <source>
        <dbReference type="ARBA" id="ARBA00022692"/>
    </source>
</evidence>
<dbReference type="InterPro" id="IPR050833">
    <property type="entry name" value="Poly_Biosynth_Transport"/>
</dbReference>
<evidence type="ECO:0000256" key="1">
    <source>
        <dbReference type="ARBA" id="ARBA00004651"/>
    </source>
</evidence>
<dbReference type="PANTHER" id="PTHR30250">
    <property type="entry name" value="PST FAMILY PREDICTED COLANIC ACID TRANSPORTER"/>
    <property type="match status" value="1"/>
</dbReference>
<evidence type="ECO:0000256" key="3">
    <source>
        <dbReference type="ARBA" id="ARBA00022475"/>
    </source>
</evidence>